<dbReference type="EMBL" id="BPLR01014967">
    <property type="protein sequence ID" value="GIY72589.1"/>
    <property type="molecule type" value="Genomic_DNA"/>
</dbReference>
<evidence type="ECO:0000313" key="1">
    <source>
        <dbReference type="EMBL" id="GIY72589.1"/>
    </source>
</evidence>
<gene>
    <name evidence="1" type="ORF">CEXT_107531</name>
</gene>
<proteinExistence type="predicted"/>
<sequence length="92" mass="10456">MDFFSRISTIQPFFKPPLIETRRLKSSFAPNATETICSTKDTLPRYSALRRKGKGRPGGNGIFQIIFRMGDFCRLDGNCDETFDGQQTSSWP</sequence>
<reference evidence="1 2" key="1">
    <citation type="submission" date="2021-06" db="EMBL/GenBank/DDBJ databases">
        <title>Caerostris extrusa draft genome.</title>
        <authorList>
            <person name="Kono N."/>
            <person name="Arakawa K."/>
        </authorList>
    </citation>
    <scope>NUCLEOTIDE SEQUENCE [LARGE SCALE GENOMIC DNA]</scope>
</reference>
<dbReference type="Proteomes" id="UP001054945">
    <property type="component" value="Unassembled WGS sequence"/>
</dbReference>
<keyword evidence="2" id="KW-1185">Reference proteome</keyword>
<evidence type="ECO:0000313" key="2">
    <source>
        <dbReference type="Proteomes" id="UP001054945"/>
    </source>
</evidence>
<protein>
    <submittedName>
        <fullName evidence="1">Uncharacterized protein</fullName>
    </submittedName>
</protein>
<name>A0AAV4VSL3_CAEEX</name>
<organism evidence="1 2">
    <name type="scientific">Caerostris extrusa</name>
    <name type="common">Bark spider</name>
    <name type="synonym">Caerostris bankana</name>
    <dbReference type="NCBI Taxonomy" id="172846"/>
    <lineage>
        <taxon>Eukaryota</taxon>
        <taxon>Metazoa</taxon>
        <taxon>Ecdysozoa</taxon>
        <taxon>Arthropoda</taxon>
        <taxon>Chelicerata</taxon>
        <taxon>Arachnida</taxon>
        <taxon>Araneae</taxon>
        <taxon>Araneomorphae</taxon>
        <taxon>Entelegynae</taxon>
        <taxon>Araneoidea</taxon>
        <taxon>Araneidae</taxon>
        <taxon>Caerostris</taxon>
    </lineage>
</organism>
<dbReference type="AlphaFoldDB" id="A0AAV4VSL3"/>
<comment type="caution">
    <text evidence="1">The sequence shown here is derived from an EMBL/GenBank/DDBJ whole genome shotgun (WGS) entry which is preliminary data.</text>
</comment>
<accession>A0AAV4VSL3</accession>